<dbReference type="EMBL" id="AP014946">
    <property type="protein sequence ID" value="BAT58051.1"/>
    <property type="molecule type" value="Genomic_DNA"/>
</dbReference>
<name>A0A0S3PQ92_9BRAD</name>
<protein>
    <submittedName>
        <fullName evidence="1">Uncharacterized protein</fullName>
    </submittedName>
</protein>
<proteinExistence type="predicted"/>
<evidence type="ECO:0000313" key="1">
    <source>
        <dbReference type="EMBL" id="BAT58051.1"/>
    </source>
</evidence>
<dbReference type="Proteomes" id="UP000236884">
    <property type="component" value="Chromosome"/>
</dbReference>
<sequence length="63" mass="7290">MTEDKEKGKILIFPKKDRLPSPEECFAKAKDLMARADAVKDLDRKAQMLREAGEWLKLAETKR</sequence>
<dbReference type="RefSeq" id="WP_096351387.1">
    <property type="nucleotide sequence ID" value="NZ_JAASRT010000001.1"/>
</dbReference>
<reference evidence="1 2" key="1">
    <citation type="submission" date="2015-08" db="EMBL/GenBank/DDBJ databases">
        <title>Investigation of the bacterial diversity of lava forest soil.</title>
        <authorList>
            <person name="Lee J.S."/>
        </authorList>
    </citation>
    <scope>NUCLEOTIDE SEQUENCE [LARGE SCALE GENOMIC DNA]</scope>
    <source>
        <strain evidence="1 2">GJW-30</strain>
    </source>
</reference>
<evidence type="ECO:0000313" key="2">
    <source>
        <dbReference type="Proteomes" id="UP000236884"/>
    </source>
</evidence>
<dbReference type="AlphaFoldDB" id="A0A0S3PQ92"/>
<dbReference type="KEGG" id="vgo:GJW-30_1_00565"/>
<keyword evidence="2" id="KW-1185">Reference proteome</keyword>
<organism evidence="1 2">
    <name type="scientific">Variibacter gotjawalensis</name>
    <dbReference type="NCBI Taxonomy" id="1333996"/>
    <lineage>
        <taxon>Bacteria</taxon>
        <taxon>Pseudomonadati</taxon>
        <taxon>Pseudomonadota</taxon>
        <taxon>Alphaproteobacteria</taxon>
        <taxon>Hyphomicrobiales</taxon>
        <taxon>Nitrobacteraceae</taxon>
        <taxon>Variibacter</taxon>
    </lineage>
</organism>
<accession>A0A0S3PQ92</accession>
<gene>
    <name evidence="1" type="ORF">GJW-30_1_00565</name>
</gene>